<dbReference type="AlphaFoldDB" id="A0A2H0LR48"/>
<dbReference type="InterPro" id="IPR052203">
    <property type="entry name" value="GHMP_Kinase-Related"/>
</dbReference>
<dbReference type="GO" id="GO:0050201">
    <property type="term" value="F:fucokinase activity"/>
    <property type="evidence" value="ECO:0007669"/>
    <property type="project" value="TreeGrafter"/>
</dbReference>
<dbReference type="SUPFAM" id="SSF55060">
    <property type="entry name" value="GHMP Kinase, C-terminal domain"/>
    <property type="match status" value="1"/>
</dbReference>
<comment type="caution">
    <text evidence="8">The sequence shown here is derived from an EMBL/GenBank/DDBJ whole genome shotgun (WGS) entry which is preliminary data.</text>
</comment>
<evidence type="ECO:0000256" key="4">
    <source>
        <dbReference type="ARBA" id="ARBA00022840"/>
    </source>
</evidence>
<dbReference type="PANTHER" id="PTHR32463">
    <property type="entry name" value="L-FUCOSE KINASE"/>
    <property type="match status" value="1"/>
</dbReference>
<sequence length="335" mass="37784">MIISRTPFRISFFGGGTDYPAWYRQHGGRVLATAIDRYCYITCRFLPPFFEYKHRIVYSQIEYVNQISEIKHPAVKAVLSWMNMQKGLEIHHDGDLPARSGLGSSSAFTVGLIHAIKALQGAMIDKQELARSAVHVEQNVIKEAVGSQDQILASYGGVNLIEFNRDDSFGVHPLILPKDRMSDLKDHLMLFFTGFSRFAFKIASEVIKNMNERQAELKHMSEMVDEAIHILQDQKTPVEQFGKLLHESWQFKRKLSDKITTPQIDEIYQAALSAGATGGKILGAGGGGFILLFVKPELQKAVREKLKKLVHVSFNFDLHGSKIVVYEPDDFQNVT</sequence>
<dbReference type="PIRSF" id="PIRSF036406">
    <property type="entry name" value="Hept_kin"/>
    <property type="match status" value="1"/>
</dbReference>
<evidence type="ECO:0000256" key="2">
    <source>
        <dbReference type="ARBA" id="ARBA00022741"/>
    </source>
</evidence>
<protein>
    <submittedName>
        <fullName evidence="8">Kinase</fullName>
    </submittedName>
</protein>
<dbReference type="PRINTS" id="PR00960">
    <property type="entry name" value="LMBPPROTEIN"/>
</dbReference>
<dbReference type="Gene3D" id="3.30.230.120">
    <property type="match status" value="1"/>
</dbReference>
<keyword evidence="1" id="KW-0808">Transferase</keyword>
<feature type="domain" description="GHMP kinase C-terminal" evidence="7">
    <location>
        <begin position="239"/>
        <end position="308"/>
    </location>
</feature>
<dbReference type="Pfam" id="PF00288">
    <property type="entry name" value="GHMP_kinases_N"/>
    <property type="match status" value="1"/>
</dbReference>
<evidence type="ECO:0000259" key="7">
    <source>
        <dbReference type="Pfam" id="PF08544"/>
    </source>
</evidence>
<dbReference type="InterPro" id="IPR014606">
    <property type="entry name" value="Heptose_7-P_kinase"/>
</dbReference>
<dbReference type="InterPro" id="IPR001174">
    <property type="entry name" value="HddA/FKP"/>
</dbReference>
<dbReference type="Proteomes" id="UP000230859">
    <property type="component" value="Unassembled WGS sequence"/>
</dbReference>
<dbReference type="InterPro" id="IPR013750">
    <property type="entry name" value="GHMP_kinase_C_dom"/>
</dbReference>
<name>A0A2H0LR48_9BACT</name>
<reference evidence="8 9" key="1">
    <citation type="submission" date="2017-09" db="EMBL/GenBank/DDBJ databases">
        <title>Depth-based differentiation of microbial function through sediment-hosted aquifers and enrichment of novel symbionts in the deep terrestrial subsurface.</title>
        <authorList>
            <person name="Probst A.J."/>
            <person name="Ladd B."/>
            <person name="Jarett J.K."/>
            <person name="Geller-Mcgrath D.E."/>
            <person name="Sieber C.M."/>
            <person name="Emerson J.B."/>
            <person name="Anantharaman K."/>
            <person name="Thomas B.C."/>
            <person name="Malmstrom R."/>
            <person name="Stieglmeier M."/>
            <person name="Klingl A."/>
            <person name="Woyke T."/>
            <person name="Ryan C.M."/>
            <person name="Banfield J.F."/>
        </authorList>
    </citation>
    <scope>NUCLEOTIDE SEQUENCE [LARGE SCALE GENOMIC DNA]</scope>
    <source>
        <strain evidence="8">CG11_big_fil_rev_8_21_14_0_20_45_26</strain>
    </source>
</reference>
<dbReference type="InterPro" id="IPR036554">
    <property type="entry name" value="GHMP_kinase_C_sf"/>
</dbReference>
<evidence type="ECO:0000259" key="6">
    <source>
        <dbReference type="Pfam" id="PF00288"/>
    </source>
</evidence>
<keyword evidence="2" id="KW-0547">Nucleotide-binding</keyword>
<accession>A0A2H0LR48</accession>
<dbReference type="InterPro" id="IPR020568">
    <property type="entry name" value="Ribosomal_Su5_D2-typ_SF"/>
</dbReference>
<dbReference type="GO" id="GO:0042352">
    <property type="term" value="P:GDP-L-fucose salvage"/>
    <property type="evidence" value="ECO:0007669"/>
    <property type="project" value="TreeGrafter"/>
</dbReference>
<dbReference type="Pfam" id="PF08544">
    <property type="entry name" value="GHMP_kinases_C"/>
    <property type="match status" value="1"/>
</dbReference>
<comment type="similarity">
    <text evidence="5">Belongs to the GHMP kinase family.</text>
</comment>
<evidence type="ECO:0000313" key="8">
    <source>
        <dbReference type="EMBL" id="PIQ86831.1"/>
    </source>
</evidence>
<dbReference type="GO" id="GO:0005524">
    <property type="term" value="F:ATP binding"/>
    <property type="evidence" value="ECO:0007669"/>
    <property type="project" value="UniProtKB-KW"/>
</dbReference>
<evidence type="ECO:0000256" key="1">
    <source>
        <dbReference type="ARBA" id="ARBA00022679"/>
    </source>
</evidence>
<keyword evidence="3 8" id="KW-0418">Kinase</keyword>
<dbReference type="InterPro" id="IPR006204">
    <property type="entry name" value="GHMP_kinase_N_dom"/>
</dbReference>
<feature type="domain" description="GHMP kinase N-terminal" evidence="6">
    <location>
        <begin position="75"/>
        <end position="157"/>
    </location>
</feature>
<keyword evidence="4" id="KW-0067">ATP-binding</keyword>
<evidence type="ECO:0000256" key="3">
    <source>
        <dbReference type="ARBA" id="ARBA00022777"/>
    </source>
</evidence>
<dbReference type="EMBL" id="PCVY01000028">
    <property type="protein sequence ID" value="PIQ86831.1"/>
    <property type="molecule type" value="Genomic_DNA"/>
</dbReference>
<dbReference type="PANTHER" id="PTHR32463:SF0">
    <property type="entry name" value="L-FUCOSE KINASE"/>
    <property type="match status" value="1"/>
</dbReference>
<organism evidence="8 9">
    <name type="scientific">Candidatus Abzuiibacterium crystallinum</name>
    <dbReference type="NCBI Taxonomy" id="1974748"/>
    <lineage>
        <taxon>Bacteria</taxon>
        <taxon>Pseudomonadati</taxon>
        <taxon>Candidatus Omnitrophota</taxon>
        <taxon>Candidatus Abzuiibacterium</taxon>
    </lineage>
</organism>
<evidence type="ECO:0000256" key="5">
    <source>
        <dbReference type="ARBA" id="ARBA00038121"/>
    </source>
</evidence>
<proteinExistence type="inferred from homology"/>
<dbReference type="SUPFAM" id="SSF54211">
    <property type="entry name" value="Ribosomal protein S5 domain 2-like"/>
    <property type="match status" value="1"/>
</dbReference>
<gene>
    <name evidence="8" type="ORF">COV74_03095</name>
</gene>
<evidence type="ECO:0000313" key="9">
    <source>
        <dbReference type="Proteomes" id="UP000230859"/>
    </source>
</evidence>